<dbReference type="InParanoid" id="D5G7X0"/>
<proteinExistence type="predicted"/>
<dbReference type="Proteomes" id="UP000006911">
    <property type="component" value="Unassembled WGS sequence"/>
</dbReference>
<gene>
    <name evidence="2" type="ORF">GSTUM_00002686001</name>
</gene>
<keyword evidence="3" id="KW-1185">Reference proteome</keyword>
<dbReference type="HOGENOM" id="CLU_2414897_0_0_1"/>
<dbReference type="RefSeq" id="XP_002836422.1">
    <property type="nucleotide sequence ID" value="XM_002836376.1"/>
</dbReference>
<dbReference type="AlphaFoldDB" id="D5G7X0"/>
<evidence type="ECO:0000313" key="2">
    <source>
        <dbReference type="EMBL" id="CAZ80613.1"/>
    </source>
</evidence>
<sequence length="92" mass="10118">MSSCGLGSWARVCAVGYPFRGNCLSNFFFFGDKRKFFCGLKANSIQPQHARSPPGGTTHHKPCETSPRLRTGRLPYPPAFPLSFDSHTNVLG</sequence>
<dbReference type="GeneID" id="9181432"/>
<accession>D5G7X0</accession>
<reference evidence="2 3" key="1">
    <citation type="journal article" date="2010" name="Nature">
        <title>Perigord black truffle genome uncovers evolutionary origins and mechanisms of symbiosis.</title>
        <authorList>
            <person name="Martin F."/>
            <person name="Kohler A."/>
            <person name="Murat C."/>
            <person name="Balestrini R."/>
            <person name="Coutinho P.M."/>
            <person name="Jaillon O."/>
            <person name="Montanini B."/>
            <person name="Morin E."/>
            <person name="Noel B."/>
            <person name="Percudani R."/>
            <person name="Porcel B."/>
            <person name="Rubini A."/>
            <person name="Amicucci A."/>
            <person name="Amselem J."/>
            <person name="Anthouard V."/>
            <person name="Arcioni S."/>
            <person name="Artiguenave F."/>
            <person name="Aury J.M."/>
            <person name="Ballario P."/>
            <person name="Bolchi A."/>
            <person name="Brenna A."/>
            <person name="Brun A."/>
            <person name="Buee M."/>
            <person name="Cantarel B."/>
            <person name="Chevalier G."/>
            <person name="Couloux A."/>
            <person name="Da Silva C."/>
            <person name="Denoeud F."/>
            <person name="Duplessis S."/>
            <person name="Ghignone S."/>
            <person name="Hilselberger B."/>
            <person name="Iotti M."/>
            <person name="Marcais B."/>
            <person name="Mello A."/>
            <person name="Miranda M."/>
            <person name="Pacioni G."/>
            <person name="Quesneville H."/>
            <person name="Riccioni C."/>
            <person name="Ruotolo R."/>
            <person name="Splivallo R."/>
            <person name="Stocchi V."/>
            <person name="Tisserant E."/>
            <person name="Viscomi A.R."/>
            <person name="Zambonelli A."/>
            <person name="Zampieri E."/>
            <person name="Henrissat B."/>
            <person name="Lebrun M.H."/>
            <person name="Paolocci F."/>
            <person name="Bonfante P."/>
            <person name="Ottonello S."/>
            <person name="Wincker P."/>
        </authorList>
    </citation>
    <scope>NUCLEOTIDE SEQUENCE [LARGE SCALE GENOMIC DNA]</scope>
    <source>
        <strain evidence="2 3">Mel28</strain>
    </source>
</reference>
<dbReference type="KEGG" id="tml:GSTUM_00002686001"/>
<name>D5G7X0_TUBMM</name>
<dbReference type="EMBL" id="FN430032">
    <property type="protein sequence ID" value="CAZ80613.1"/>
    <property type="molecule type" value="Genomic_DNA"/>
</dbReference>
<evidence type="ECO:0000256" key="1">
    <source>
        <dbReference type="SAM" id="MobiDB-lite"/>
    </source>
</evidence>
<organism evidence="2 3">
    <name type="scientific">Tuber melanosporum (strain Mel28)</name>
    <name type="common">Perigord black truffle</name>
    <dbReference type="NCBI Taxonomy" id="656061"/>
    <lineage>
        <taxon>Eukaryota</taxon>
        <taxon>Fungi</taxon>
        <taxon>Dikarya</taxon>
        <taxon>Ascomycota</taxon>
        <taxon>Pezizomycotina</taxon>
        <taxon>Pezizomycetes</taxon>
        <taxon>Pezizales</taxon>
        <taxon>Tuberaceae</taxon>
        <taxon>Tuber</taxon>
    </lineage>
</organism>
<feature type="region of interest" description="Disordered" evidence="1">
    <location>
        <begin position="46"/>
        <end position="92"/>
    </location>
</feature>
<protein>
    <submittedName>
        <fullName evidence="2">(Perigord truffle) hypothetical protein</fullName>
    </submittedName>
</protein>
<evidence type="ECO:0000313" key="3">
    <source>
        <dbReference type="Proteomes" id="UP000006911"/>
    </source>
</evidence>